<accession>A0A9W6UTC3</accession>
<gene>
    <name evidence="2" type="ORF">Arub01_08280</name>
</gene>
<dbReference type="Proteomes" id="UP001165124">
    <property type="component" value="Unassembled WGS sequence"/>
</dbReference>
<feature type="compositionally biased region" description="Basic and acidic residues" evidence="1">
    <location>
        <begin position="156"/>
        <end position="168"/>
    </location>
</feature>
<evidence type="ECO:0000256" key="1">
    <source>
        <dbReference type="SAM" id="MobiDB-lite"/>
    </source>
</evidence>
<dbReference type="Pfam" id="PF02620">
    <property type="entry name" value="YceD"/>
    <property type="match status" value="1"/>
</dbReference>
<protein>
    <recommendedName>
        <fullName evidence="4">DUF177 domain-containing protein</fullName>
    </recommendedName>
</protein>
<dbReference type="AlphaFoldDB" id="A0A9W6UTC3"/>
<name>A0A9W6UTC3_9ACTN</name>
<organism evidence="2 3">
    <name type="scientific">Actinomadura rubrobrunea</name>
    <dbReference type="NCBI Taxonomy" id="115335"/>
    <lineage>
        <taxon>Bacteria</taxon>
        <taxon>Bacillati</taxon>
        <taxon>Actinomycetota</taxon>
        <taxon>Actinomycetes</taxon>
        <taxon>Streptosporangiales</taxon>
        <taxon>Thermomonosporaceae</taxon>
        <taxon>Actinomadura</taxon>
    </lineage>
</organism>
<sequence>MPAPEDFGVEMVGVPEGADLELDLRLEAVLEGVLVTGTVRVPLKGECARCLDPIASTFEADFQELFVYPDTRSGGNADDDELRLEGDLIDLEPVLRDAVVLALPLSPLCREDCPGLCPECGVRLADAGPEHHHEAADPRWEALRGLLPPDLAPDGSRPHDRREGRQEG</sequence>
<comment type="caution">
    <text evidence="2">The sequence shown here is derived from an EMBL/GenBank/DDBJ whole genome shotgun (WGS) entry which is preliminary data.</text>
</comment>
<keyword evidence="3" id="KW-1185">Reference proteome</keyword>
<evidence type="ECO:0000313" key="3">
    <source>
        <dbReference type="Proteomes" id="UP001165124"/>
    </source>
</evidence>
<evidence type="ECO:0000313" key="2">
    <source>
        <dbReference type="EMBL" id="GLW62584.1"/>
    </source>
</evidence>
<dbReference type="PANTHER" id="PTHR34374">
    <property type="entry name" value="LARGE RIBOSOMAL RNA SUBUNIT ACCUMULATION PROTEIN YCED HOMOLOG 1, CHLOROPLASTIC"/>
    <property type="match status" value="1"/>
</dbReference>
<reference evidence="2" key="1">
    <citation type="submission" date="2023-02" db="EMBL/GenBank/DDBJ databases">
        <title>Actinomadura rubrobrunea NBRC 14622.</title>
        <authorList>
            <person name="Ichikawa N."/>
            <person name="Sato H."/>
            <person name="Tonouchi N."/>
        </authorList>
    </citation>
    <scope>NUCLEOTIDE SEQUENCE</scope>
    <source>
        <strain evidence="2">NBRC 14622</strain>
    </source>
</reference>
<dbReference type="EMBL" id="BSRZ01000001">
    <property type="protein sequence ID" value="GLW62584.1"/>
    <property type="molecule type" value="Genomic_DNA"/>
</dbReference>
<feature type="region of interest" description="Disordered" evidence="1">
    <location>
        <begin position="145"/>
        <end position="168"/>
    </location>
</feature>
<evidence type="ECO:0008006" key="4">
    <source>
        <dbReference type="Google" id="ProtNLM"/>
    </source>
</evidence>
<dbReference type="PANTHER" id="PTHR34374:SF1">
    <property type="entry name" value="LARGE RIBOSOMAL RNA SUBUNIT ACCUMULATION PROTEIN YCED HOMOLOG 1, CHLOROPLASTIC"/>
    <property type="match status" value="1"/>
</dbReference>
<dbReference type="InterPro" id="IPR003772">
    <property type="entry name" value="YceD"/>
</dbReference>
<proteinExistence type="predicted"/>